<name>A0A366FB87_9HYPH</name>
<gene>
    <name evidence="2" type="ORF">DFR50_11660</name>
</gene>
<dbReference type="Proteomes" id="UP000253529">
    <property type="component" value="Unassembled WGS sequence"/>
</dbReference>
<keyword evidence="3" id="KW-1185">Reference proteome</keyword>
<evidence type="ECO:0000313" key="2">
    <source>
        <dbReference type="EMBL" id="RBP11366.1"/>
    </source>
</evidence>
<sequence length="247" mass="26004">MRQAEPQARIALIHALEESVAPARAAFATAWPEAYCFDLLDTSLAVDRAERGLLDQAMIERFRTLADYAMASEGHGGRTSGILFTCSAFGPAIDAVKAATDVPVLRPNESAFEQALEAGSRLGLIVSFGPSLESLEDELGAMAAERGQTLTVRSLLVDGALAALKQGDGATHDRLVAAAARKLADVDAIILGQFSLARARGEIERHAGPPIVTTPQSAAEAMRRKIMARASPSGAIGARALSQDSLR</sequence>
<accession>A0A366FB87</accession>
<dbReference type="InterPro" id="IPR015942">
    <property type="entry name" value="Asp/Glu/hydantoin_racemase"/>
</dbReference>
<evidence type="ECO:0000256" key="1">
    <source>
        <dbReference type="ARBA" id="ARBA00038414"/>
    </source>
</evidence>
<dbReference type="AlphaFoldDB" id="A0A366FB87"/>
<dbReference type="InterPro" id="IPR053714">
    <property type="entry name" value="Iso_Racemase_Enz_sf"/>
</dbReference>
<dbReference type="Pfam" id="PF01177">
    <property type="entry name" value="Asp_Glu_race"/>
    <property type="match status" value="1"/>
</dbReference>
<proteinExistence type="inferred from homology"/>
<reference evidence="2 3" key="1">
    <citation type="submission" date="2018-06" db="EMBL/GenBank/DDBJ databases">
        <title>Genomic Encyclopedia of Type Strains, Phase IV (KMG-IV): sequencing the most valuable type-strain genomes for metagenomic binning, comparative biology and taxonomic classification.</title>
        <authorList>
            <person name="Goeker M."/>
        </authorList>
    </citation>
    <scope>NUCLEOTIDE SEQUENCE [LARGE SCALE GENOMIC DNA]</scope>
    <source>
        <strain evidence="2 3">DSM 24875</strain>
    </source>
</reference>
<evidence type="ECO:0008006" key="4">
    <source>
        <dbReference type="Google" id="ProtNLM"/>
    </source>
</evidence>
<comment type="caution">
    <text evidence="2">The sequence shown here is derived from an EMBL/GenBank/DDBJ whole genome shotgun (WGS) entry which is preliminary data.</text>
</comment>
<dbReference type="RefSeq" id="WP_113890153.1">
    <property type="nucleotide sequence ID" value="NZ_QNRK01000016.1"/>
</dbReference>
<dbReference type="OrthoDB" id="978447at2"/>
<dbReference type="Gene3D" id="3.40.50.12500">
    <property type="match status" value="1"/>
</dbReference>
<comment type="similarity">
    <text evidence="1">Belongs to the HyuE racemase family.</text>
</comment>
<organism evidence="2 3">
    <name type="scientific">Roseiarcus fermentans</name>
    <dbReference type="NCBI Taxonomy" id="1473586"/>
    <lineage>
        <taxon>Bacteria</taxon>
        <taxon>Pseudomonadati</taxon>
        <taxon>Pseudomonadota</taxon>
        <taxon>Alphaproteobacteria</taxon>
        <taxon>Hyphomicrobiales</taxon>
        <taxon>Roseiarcaceae</taxon>
        <taxon>Roseiarcus</taxon>
    </lineage>
</organism>
<dbReference type="EMBL" id="QNRK01000016">
    <property type="protein sequence ID" value="RBP11366.1"/>
    <property type="molecule type" value="Genomic_DNA"/>
</dbReference>
<evidence type="ECO:0000313" key="3">
    <source>
        <dbReference type="Proteomes" id="UP000253529"/>
    </source>
</evidence>
<dbReference type="GO" id="GO:0047661">
    <property type="term" value="F:amino-acid racemase activity"/>
    <property type="evidence" value="ECO:0007669"/>
    <property type="project" value="InterPro"/>
</dbReference>
<protein>
    <recommendedName>
        <fullName evidence="4">Asp/Glu/hydantoin racemase</fullName>
    </recommendedName>
</protein>